<proteinExistence type="predicted"/>
<dbReference type="Pfam" id="PF07719">
    <property type="entry name" value="TPR_2"/>
    <property type="match status" value="1"/>
</dbReference>
<dbReference type="InterPro" id="IPR011990">
    <property type="entry name" value="TPR-like_helical_dom_sf"/>
</dbReference>
<evidence type="ECO:0000256" key="1">
    <source>
        <dbReference type="ARBA" id="ARBA00022737"/>
    </source>
</evidence>
<dbReference type="AlphaFoldDB" id="A0A6J7JZG6"/>
<gene>
    <name evidence="4" type="ORF">UFOPK3564_03374</name>
</gene>
<dbReference type="InterPro" id="IPR013105">
    <property type="entry name" value="TPR_2"/>
</dbReference>
<keyword evidence="2" id="KW-0802">TPR repeat</keyword>
<protein>
    <submittedName>
        <fullName evidence="4">Unannotated protein</fullName>
    </submittedName>
</protein>
<dbReference type="PROSITE" id="PS50005">
    <property type="entry name" value="TPR"/>
    <property type="match status" value="1"/>
</dbReference>
<dbReference type="SUPFAM" id="SSF48452">
    <property type="entry name" value="TPR-like"/>
    <property type="match status" value="1"/>
</dbReference>
<reference evidence="4" key="1">
    <citation type="submission" date="2020-05" db="EMBL/GenBank/DDBJ databases">
        <authorList>
            <person name="Chiriac C."/>
            <person name="Salcher M."/>
            <person name="Ghai R."/>
            <person name="Kavagutti S V."/>
        </authorList>
    </citation>
    <scope>NUCLEOTIDE SEQUENCE</scope>
</reference>
<feature type="region of interest" description="Disordered" evidence="3">
    <location>
        <begin position="232"/>
        <end position="253"/>
    </location>
</feature>
<accession>A0A6J7JZG6</accession>
<dbReference type="Gene3D" id="1.25.40.10">
    <property type="entry name" value="Tetratricopeptide repeat domain"/>
    <property type="match status" value="1"/>
</dbReference>
<sequence>MPHPIDPPRLFVSHDRALHRLVAVEFGRTAEDQPPGHRVELYDSGLTFLLDAPGGRTVGFVVEAFDTFDPDAPDVAAIWGGPRLDAPSLGLTAATVGEIVVAARRRLGGRHSVDRTLAAMATACDGPEAVARWTHCLDAGDMTAHLEVGRVLLDLDRPAEAYAHLRHYASIAPHGAWSWNLLGRAAEAIGQTEEARHAYGRAIDLAPPAGDAGRRDAEERVAGLEERLAGLEKRRVREHRTAAGRREDPRKGA</sequence>
<dbReference type="InterPro" id="IPR019734">
    <property type="entry name" value="TPR_rpt"/>
</dbReference>
<dbReference type="EMBL" id="CAFBMK010000319">
    <property type="protein sequence ID" value="CAB4948776.1"/>
    <property type="molecule type" value="Genomic_DNA"/>
</dbReference>
<keyword evidence="1" id="KW-0677">Repeat</keyword>
<evidence type="ECO:0000313" key="4">
    <source>
        <dbReference type="EMBL" id="CAB4948776.1"/>
    </source>
</evidence>
<organism evidence="4">
    <name type="scientific">freshwater metagenome</name>
    <dbReference type="NCBI Taxonomy" id="449393"/>
    <lineage>
        <taxon>unclassified sequences</taxon>
        <taxon>metagenomes</taxon>
        <taxon>ecological metagenomes</taxon>
    </lineage>
</organism>
<evidence type="ECO:0000256" key="3">
    <source>
        <dbReference type="SAM" id="MobiDB-lite"/>
    </source>
</evidence>
<name>A0A6J7JZG6_9ZZZZ</name>
<evidence type="ECO:0000256" key="2">
    <source>
        <dbReference type="ARBA" id="ARBA00022803"/>
    </source>
</evidence>